<accession>A0A8J2S079</accession>
<dbReference type="PANTHER" id="PTHR34153:SF2">
    <property type="entry name" value="SI:CH211-262H13.3-RELATED"/>
    <property type="match status" value="1"/>
</dbReference>
<reference evidence="3" key="1">
    <citation type="submission" date="2021-11" db="EMBL/GenBank/DDBJ databases">
        <authorList>
            <person name="Schell T."/>
        </authorList>
    </citation>
    <scope>NUCLEOTIDE SEQUENCE</scope>
    <source>
        <strain evidence="3">M5</strain>
    </source>
</reference>
<protein>
    <recommendedName>
        <fullName evidence="2">DUF4806 domain-containing protein</fullName>
    </recommendedName>
</protein>
<dbReference type="PANTHER" id="PTHR34153">
    <property type="entry name" value="SI:CH211-262H13.3-RELATED-RELATED"/>
    <property type="match status" value="1"/>
</dbReference>
<dbReference type="EMBL" id="CAKKLH010000301">
    <property type="protein sequence ID" value="CAH0110239.1"/>
    <property type="molecule type" value="Genomic_DNA"/>
</dbReference>
<dbReference type="InterPro" id="IPR032071">
    <property type="entry name" value="DUF4806"/>
</dbReference>
<feature type="region of interest" description="Disordered" evidence="1">
    <location>
        <begin position="50"/>
        <end position="127"/>
    </location>
</feature>
<feature type="compositionally biased region" description="Polar residues" evidence="1">
    <location>
        <begin position="78"/>
        <end position="89"/>
    </location>
</feature>
<comment type="caution">
    <text evidence="3">The sequence shown here is derived from an EMBL/GenBank/DDBJ whole genome shotgun (WGS) entry which is preliminary data.</text>
</comment>
<evidence type="ECO:0000313" key="4">
    <source>
        <dbReference type="Proteomes" id="UP000789390"/>
    </source>
</evidence>
<dbReference type="Pfam" id="PF16064">
    <property type="entry name" value="DUF4806"/>
    <property type="match status" value="1"/>
</dbReference>
<name>A0A8J2S079_9CRUS</name>
<feature type="domain" description="DUF4806" evidence="2">
    <location>
        <begin position="256"/>
        <end position="335"/>
    </location>
</feature>
<feature type="compositionally biased region" description="Polar residues" evidence="1">
    <location>
        <begin position="97"/>
        <end position="127"/>
    </location>
</feature>
<keyword evidence="4" id="KW-1185">Reference proteome</keyword>
<dbReference type="AlphaFoldDB" id="A0A8J2S079"/>
<dbReference type="Proteomes" id="UP000789390">
    <property type="component" value="Unassembled WGS sequence"/>
</dbReference>
<organism evidence="3 4">
    <name type="scientific">Daphnia galeata</name>
    <dbReference type="NCBI Taxonomy" id="27404"/>
    <lineage>
        <taxon>Eukaryota</taxon>
        <taxon>Metazoa</taxon>
        <taxon>Ecdysozoa</taxon>
        <taxon>Arthropoda</taxon>
        <taxon>Crustacea</taxon>
        <taxon>Branchiopoda</taxon>
        <taxon>Diplostraca</taxon>
        <taxon>Cladocera</taxon>
        <taxon>Anomopoda</taxon>
        <taxon>Daphniidae</taxon>
        <taxon>Daphnia</taxon>
    </lineage>
</organism>
<evidence type="ECO:0000259" key="2">
    <source>
        <dbReference type="Pfam" id="PF16064"/>
    </source>
</evidence>
<feature type="region of interest" description="Disordered" evidence="1">
    <location>
        <begin position="153"/>
        <end position="196"/>
    </location>
</feature>
<sequence length="393" mass="43433">MLVGVFLLKNPAAMVTVLKDKLILPFFAATHCGGLLRYREVSLDQVLPGCSSKKHTPPANENRSRPIQKASHDRRSAENSTNVERSTSNGHHHQPTPVDNFNRQAPSKQPAASGTRQQTPEVNVNTASPRLPGVLVLAKQPTSSVNCAKEVRRKEAAPVGKSLRRPHVAQPIPNSNQRASVDPATTPERRVSTGLINNPPSAVNVCRREVPADAVLRAVYQMNENVNNIQRQVSQIAGRIDTYRPEVRENLDPLNELPISTLEDLVAFQHALTVDERKHEALARFVKNIGGVTESDSVKSAWQEVVSVNVRALCNWHGVKRGTLQKHKLKKSPIVLAVWDGLRRNTACCHSTNSALKCETIKAFARSAEETRRNAKRAAALRERENAENIEDN</sequence>
<evidence type="ECO:0000313" key="3">
    <source>
        <dbReference type="EMBL" id="CAH0110239.1"/>
    </source>
</evidence>
<dbReference type="OrthoDB" id="6371090at2759"/>
<proteinExistence type="predicted"/>
<gene>
    <name evidence="3" type="ORF">DGAL_LOCUS13799</name>
</gene>
<evidence type="ECO:0000256" key="1">
    <source>
        <dbReference type="SAM" id="MobiDB-lite"/>
    </source>
</evidence>